<accession>X0XIM2</accession>
<comment type="caution">
    <text evidence="6">The sequence shown here is derived from an EMBL/GenBank/DDBJ whole genome shotgun (WGS) entry which is preliminary data.</text>
</comment>
<evidence type="ECO:0000256" key="4">
    <source>
        <dbReference type="ARBA" id="ARBA00023163"/>
    </source>
</evidence>
<reference evidence="6" key="1">
    <citation type="journal article" date="2014" name="Front. Microbiol.">
        <title>High frequency of phylogenetically diverse reductive dehalogenase-homologous genes in deep subseafloor sedimentary metagenomes.</title>
        <authorList>
            <person name="Kawai M."/>
            <person name="Futagami T."/>
            <person name="Toyoda A."/>
            <person name="Takaki Y."/>
            <person name="Nishi S."/>
            <person name="Hori S."/>
            <person name="Arai W."/>
            <person name="Tsubouchi T."/>
            <person name="Morono Y."/>
            <person name="Uchiyama I."/>
            <person name="Ito T."/>
            <person name="Fujiyama A."/>
            <person name="Inagaki F."/>
            <person name="Takami H."/>
        </authorList>
    </citation>
    <scope>NUCLEOTIDE SEQUENCE</scope>
    <source>
        <strain evidence="6">Expedition CK06-06</strain>
    </source>
</reference>
<evidence type="ECO:0000256" key="1">
    <source>
        <dbReference type="ARBA" id="ARBA00023015"/>
    </source>
</evidence>
<feature type="non-terminal residue" evidence="6">
    <location>
        <position position="124"/>
    </location>
</feature>
<dbReference type="Pfam" id="PF04542">
    <property type="entry name" value="Sigma70_r2"/>
    <property type="match status" value="1"/>
</dbReference>
<dbReference type="InterPro" id="IPR013325">
    <property type="entry name" value="RNA_pol_sigma_r2"/>
</dbReference>
<dbReference type="Gene3D" id="1.10.1740.10">
    <property type="match status" value="1"/>
</dbReference>
<proteinExistence type="predicted"/>
<dbReference type="GO" id="GO:0006352">
    <property type="term" value="P:DNA-templated transcription initiation"/>
    <property type="evidence" value="ECO:0007669"/>
    <property type="project" value="InterPro"/>
</dbReference>
<organism evidence="6">
    <name type="scientific">marine sediment metagenome</name>
    <dbReference type="NCBI Taxonomy" id="412755"/>
    <lineage>
        <taxon>unclassified sequences</taxon>
        <taxon>metagenomes</taxon>
        <taxon>ecological metagenomes</taxon>
    </lineage>
</organism>
<keyword evidence="1" id="KW-0805">Transcription regulation</keyword>
<keyword evidence="4" id="KW-0804">Transcription</keyword>
<dbReference type="SUPFAM" id="SSF88946">
    <property type="entry name" value="Sigma2 domain of RNA polymerase sigma factors"/>
    <property type="match status" value="1"/>
</dbReference>
<dbReference type="PANTHER" id="PTHR43133:SF8">
    <property type="entry name" value="RNA POLYMERASE SIGMA FACTOR HI_1459-RELATED"/>
    <property type="match status" value="1"/>
</dbReference>
<dbReference type="AlphaFoldDB" id="X0XIM2"/>
<feature type="domain" description="RNA polymerase sigma-70 region 2" evidence="5">
    <location>
        <begin position="26"/>
        <end position="92"/>
    </location>
</feature>
<evidence type="ECO:0000256" key="2">
    <source>
        <dbReference type="ARBA" id="ARBA00023082"/>
    </source>
</evidence>
<protein>
    <recommendedName>
        <fullName evidence="5">RNA polymerase sigma-70 region 2 domain-containing protein</fullName>
    </recommendedName>
</protein>
<keyword evidence="3" id="KW-0238">DNA-binding</keyword>
<keyword evidence="2" id="KW-0731">Sigma factor</keyword>
<dbReference type="InterPro" id="IPR039425">
    <property type="entry name" value="RNA_pol_sigma-70-like"/>
</dbReference>
<evidence type="ECO:0000259" key="5">
    <source>
        <dbReference type="Pfam" id="PF04542"/>
    </source>
</evidence>
<gene>
    <name evidence="6" type="ORF">S01H1_60968</name>
</gene>
<dbReference type="GO" id="GO:0016987">
    <property type="term" value="F:sigma factor activity"/>
    <property type="evidence" value="ECO:0007669"/>
    <property type="project" value="UniProtKB-KW"/>
</dbReference>
<evidence type="ECO:0000313" key="6">
    <source>
        <dbReference type="EMBL" id="GAG24826.1"/>
    </source>
</evidence>
<dbReference type="EMBL" id="BARS01039950">
    <property type="protein sequence ID" value="GAG24826.1"/>
    <property type="molecule type" value="Genomic_DNA"/>
</dbReference>
<dbReference type="PANTHER" id="PTHR43133">
    <property type="entry name" value="RNA POLYMERASE ECF-TYPE SIGMA FACTO"/>
    <property type="match status" value="1"/>
</dbReference>
<evidence type="ECO:0000256" key="3">
    <source>
        <dbReference type="ARBA" id="ARBA00023125"/>
    </source>
</evidence>
<dbReference type="InterPro" id="IPR007627">
    <property type="entry name" value="RNA_pol_sigma70_r2"/>
</dbReference>
<name>X0XIM2_9ZZZZ</name>
<sequence>MTQELNIQTIHQAQAGNAQSLSAVAEQVRQKVQTYIYRLTLNYHLTQDLTQETVLEMIKSLPKLKVPHIDGFWGWIFRTALGKVQHHFRLQGARRLAQKTTSDDFVLESQASEDNNPMNALVSD</sequence>
<dbReference type="GO" id="GO:0003677">
    <property type="term" value="F:DNA binding"/>
    <property type="evidence" value="ECO:0007669"/>
    <property type="project" value="UniProtKB-KW"/>
</dbReference>